<evidence type="ECO:0000256" key="5">
    <source>
        <dbReference type="ARBA" id="ARBA00030889"/>
    </source>
</evidence>
<reference evidence="9" key="1">
    <citation type="journal article" date="2011" name="Genome Biol.">
        <title>The draft genome of the carcinogenic human liver fluke Clonorchis sinensis.</title>
        <authorList>
            <person name="Wang X."/>
            <person name="Chen W."/>
            <person name="Huang Y."/>
            <person name="Sun J."/>
            <person name="Men J."/>
            <person name="Liu H."/>
            <person name="Luo F."/>
            <person name="Guo L."/>
            <person name="Lv X."/>
            <person name="Deng C."/>
            <person name="Zhou C."/>
            <person name="Fan Y."/>
            <person name="Li X."/>
            <person name="Huang L."/>
            <person name="Hu Y."/>
            <person name="Liang C."/>
            <person name="Hu X."/>
            <person name="Xu J."/>
            <person name="Yu X."/>
        </authorList>
    </citation>
    <scope>NUCLEOTIDE SEQUENCE [LARGE SCALE GENOMIC DNA]</scope>
    <source>
        <strain evidence="9">Henan</strain>
    </source>
</reference>
<evidence type="ECO:0000256" key="3">
    <source>
        <dbReference type="ARBA" id="ARBA00020387"/>
    </source>
</evidence>
<dbReference type="InterPro" id="IPR007109">
    <property type="entry name" value="Brix"/>
</dbReference>
<evidence type="ECO:0000256" key="7">
    <source>
        <dbReference type="SAM" id="MobiDB-lite"/>
    </source>
</evidence>
<feature type="domain" description="Brix" evidence="8">
    <location>
        <begin position="16"/>
        <end position="246"/>
    </location>
</feature>
<dbReference type="InterPro" id="IPR039770">
    <property type="entry name" value="Rpf2"/>
</dbReference>
<comment type="subcellular location">
    <subcellularLocation>
        <location evidence="1 6">Nucleus</location>
        <location evidence="1 6">Nucleolus</location>
    </subcellularLocation>
</comment>
<dbReference type="SMART" id="SM00879">
    <property type="entry name" value="Brix"/>
    <property type="match status" value="1"/>
</dbReference>
<reference key="2">
    <citation type="submission" date="2011-10" db="EMBL/GenBank/DDBJ databases">
        <title>The genome and transcriptome sequence of Clonorchis sinensis provide insights into the carcinogenic liver fluke.</title>
        <authorList>
            <person name="Wang X."/>
            <person name="Huang Y."/>
            <person name="Chen W."/>
            <person name="Liu H."/>
            <person name="Guo L."/>
            <person name="Chen Y."/>
            <person name="Luo F."/>
            <person name="Zhou W."/>
            <person name="Sun J."/>
            <person name="Mao Q."/>
            <person name="Liang P."/>
            <person name="Zhou C."/>
            <person name="Tian Y."/>
            <person name="Men J."/>
            <person name="Lv X."/>
            <person name="Huang L."/>
            <person name="Zhou J."/>
            <person name="Hu Y."/>
            <person name="Li R."/>
            <person name="Zhang F."/>
            <person name="Lei H."/>
            <person name="Li X."/>
            <person name="Hu X."/>
            <person name="Liang C."/>
            <person name="Xu J."/>
            <person name="Wu Z."/>
            <person name="Yu X."/>
        </authorList>
    </citation>
    <scope>NUCLEOTIDE SEQUENCE</scope>
    <source>
        <strain>Henan</strain>
    </source>
</reference>
<dbReference type="PROSITE" id="PS50833">
    <property type="entry name" value="BRIX"/>
    <property type="match status" value="1"/>
</dbReference>
<feature type="region of interest" description="Disordered" evidence="7">
    <location>
        <begin position="295"/>
        <end position="336"/>
    </location>
</feature>
<evidence type="ECO:0000256" key="4">
    <source>
        <dbReference type="ARBA" id="ARBA00023242"/>
    </source>
</evidence>
<dbReference type="AlphaFoldDB" id="H2KRG4"/>
<dbReference type="GO" id="GO:0000027">
    <property type="term" value="P:ribosomal large subunit assembly"/>
    <property type="evidence" value="ECO:0007669"/>
    <property type="project" value="InterPro"/>
</dbReference>
<dbReference type="PANTHER" id="PTHR12728">
    <property type="entry name" value="BRIX DOMAIN CONTAINING PROTEIN"/>
    <property type="match status" value="1"/>
</dbReference>
<comment type="similarity">
    <text evidence="2 6">Belongs to the RPF2 family.</text>
</comment>
<accession>H2KRG4</accession>
<keyword evidence="10" id="KW-1185">Reference proteome</keyword>
<proteinExistence type="inferred from homology"/>
<evidence type="ECO:0000313" key="9">
    <source>
        <dbReference type="EMBL" id="GAA34295.2"/>
    </source>
</evidence>
<evidence type="ECO:0000313" key="10">
    <source>
        <dbReference type="Proteomes" id="UP000008909"/>
    </source>
</evidence>
<dbReference type="EMBL" id="DF143162">
    <property type="protein sequence ID" value="GAA34295.2"/>
    <property type="molecule type" value="Genomic_DNA"/>
</dbReference>
<dbReference type="GO" id="GO:0000463">
    <property type="term" value="P:maturation of LSU-rRNA from tricistronic rRNA transcript (SSU-rRNA, 5.8S rRNA, LSU-rRNA)"/>
    <property type="evidence" value="ECO:0007669"/>
    <property type="project" value="TreeGrafter"/>
</dbReference>
<dbReference type="PANTHER" id="PTHR12728:SF0">
    <property type="entry name" value="RIBOSOME PRODUCTION FACTOR 2 HOMOLOG"/>
    <property type="match status" value="1"/>
</dbReference>
<protein>
    <recommendedName>
        <fullName evidence="3 6">Ribosome production factor 2 homolog</fullName>
    </recommendedName>
    <alternativeName>
        <fullName evidence="5 6">Ribosome biogenesis protein RPF2 homolog</fullName>
    </alternativeName>
</protein>
<evidence type="ECO:0000256" key="2">
    <source>
        <dbReference type="ARBA" id="ARBA00010782"/>
    </source>
</evidence>
<dbReference type="Pfam" id="PF04427">
    <property type="entry name" value="Brix"/>
    <property type="match status" value="1"/>
</dbReference>
<evidence type="ECO:0000256" key="1">
    <source>
        <dbReference type="ARBA" id="ARBA00004604"/>
    </source>
</evidence>
<sequence>MVARETLTREQQTGFRPEFTVPIFEEKEKALIFMDELTKVIPSFGMHITPTKCKIMLLDMQSLIMPTIIQGEEKMCQKYDCSLFVVGLHSKKRPHNIVIGRLHDGELLDMYELGIKMYGGIPQNSPGISGAKPLLIFSGECFEEERKHVMLKSMLADLFKGPTVDGIRSVGVEHLIQIAMLSEGKIALRVRRICLRPAQKPTVDAPEVEVVKPLRTPAGMPVELNLEDSGPCVDFELRRVNLPSEEKWKRAHHVPPETRMAKKTTKNRHIDVFGSRIGRVHVGKPEKLEQLRPGASLRTALTGHRKRGFERRGRSSKEGKKSHESEPAPKRRKIPA</sequence>
<feature type="compositionally biased region" description="Basic and acidic residues" evidence="7">
    <location>
        <begin position="310"/>
        <end position="329"/>
    </location>
</feature>
<organism evidence="9 10">
    <name type="scientific">Clonorchis sinensis</name>
    <name type="common">Chinese liver fluke</name>
    <dbReference type="NCBI Taxonomy" id="79923"/>
    <lineage>
        <taxon>Eukaryota</taxon>
        <taxon>Metazoa</taxon>
        <taxon>Spiralia</taxon>
        <taxon>Lophotrochozoa</taxon>
        <taxon>Platyhelminthes</taxon>
        <taxon>Trematoda</taxon>
        <taxon>Digenea</taxon>
        <taxon>Opisthorchiida</taxon>
        <taxon>Opisthorchiata</taxon>
        <taxon>Opisthorchiidae</taxon>
        <taxon>Clonorchis</taxon>
    </lineage>
</organism>
<dbReference type="GO" id="GO:0005730">
    <property type="term" value="C:nucleolus"/>
    <property type="evidence" value="ECO:0007669"/>
    <property type="project" value="UniProtKB-SubCell"/>
</dbReference>
<keyword evidence="4 6" id="KW-0539">Nucleus</keyword>
<dbReference type="GO" id="GO:0019843">
    <property type="term" value="F:rRNA binding"/>
    <property type="evidence" value="ECO:0007669"/>
    <property type="project" value="UniProtKB-UniRule"/>
</dbReference>
<evidence type="ECO:0000259" key="8">
    <source>
        <dbReference type="PROSITE" id="PS50833"/>
    </source>
</evidence>
<evidence type="ECO:0000256" key="6">
    <source>
        <dbReference type="RuleBase" id="RU367086"/>
    </source>
</evidence>
<gene>
    <name evidence="9" type="ORF">CLF_106258</name>
</gene>
<dbReference type="Proteomes" id="UP000008909">
    <property type="component" value="Unassembled WGS sequence"/>
</dbReference>
<name>H2KRG4_CLOSI</name>